<protein>
    <recommendedName>
        <fullName evidence="15">Pterin-binding domain-containing protein</fullName>
    </recommendedName>
</protein>
<dbReference type="CDD" id="cd00483">
    <property type="entry name" value="HPPK"/>
    <property type="match status" value="1"/>
</dbReference>
<dbReference type="AlphaFoldDB" id="D8QWP2"/>
<feature type="domain" description="Pterin-binding" evidence="15">
    <location>
        <begin position="227"/>
        <end position="495"/>
    </location>
</feature>
<keyword evidence="14" id="KW-0511">Multifunctional enzyme</keyword>
<dbReference type="InterPro" id="IPR000489">
    <property type="entry name" value="Pterin-binding_dom"/>
</dbReference>
<dbReference type="InterPro" id="IPR011005">
    <property type="entry name" value="Dihydropteroate_synth-like_sf"/>
</dbReference>
<dbReference type="eggNOG" id="KOG2544">
    <property type="taxonomic scope" value="Eukaryota"/>
</dbReference>
<name>D8QWP2_SELML</name>
<dbReference type="STRING" id="88036.D8QWP2"/>
<evidence type="ECO:0000256" key="8">
    <source>
        <dbReference type="ARBA" id="ARBA00022723"/>
    </source>
</evidence>
<dbReference type="GO" id="GO:0016301">
    <property type="term" value="F:kinase activity"/>
    <property type="evidence" value="ECO:0007669"/>
    <property type="project" value="UniProtKB-KW"/>
</dbReference>
<dbReference type="FunCoup" id="D8QWP2">
    <property type="interactions" value="1738"/>
</dbReference>
<dbReference type="FunFam" id="3.20.20.20:FF:000006">
    <property type="entry name" value="Dihydropteroate synthase"/>
    <property type="match status" value="1"/>
</dbReference>
<evidence type="ECO:0000313" key="16">
    <source>
        <dbReference type="EMBL" id="EFJ35274.1"/>
    </source>
</evidence>
<evidence type="ECO:0000259" key="15">
    <source>
        <dbReference type="PROSITE" id="PS50972"/>
    </source>
</evidence>
<sequence>MRIESRVAVRFQNATTSGRLDRSSHRHFHSDEASAARVSLKSRKLEEVVIAIGGNIGDRVRNFDTALRMMRSSGIQIKKHACLYETAPMHLLDQPLFLNSAVTATTSLDPHELLVALKEIERKLGRSQGGVKYGPRPIDLDIIFYGDLELSSENLRVPHPMFSGRPFVLAPLLDLLGPEVEDSRHWSLVHQVRRHWNDIGGEGCVKREGMKKVLPVGGKLLDWQERTYVMGVLNVTPDSFSDGGKFFTADKAVKQVQEMIEQGADFIDVGAQSTRPNAERLTTEEELRRIVPVLEGLKSTPDRSRVVLSVDTFDSNVARAAVELGADLINDVSGGSLDPKMLGTVAELGVPCVLMHMRGDPCTMLSEANTSYSDLPRDVARELAVSIEQAEVAGVPAWKIIADPGFGFSKTAEQNVELLARLDTFRSGLTQARFGVGSIPVLAGISRKAFLGQIVGCSRAEDRDNATIAAATTAILKGANVIRAHNVKAVRDGAMVADSIRKVLAS</sequence>
<dbReference type="Gene3D" id="3.20.20.20">
    <property type="entry name" value="Dihydropteroate synthase-like"/>
    <property type="match status" value="1"/>
</dbReference>
<gene>
    <name evidence="16" type="ORF">SELMODRAFT_80180</name>
</gene>
<keyword evidence="9" id="KW-0547">Nucleotide-binding</keyword>
<dbReference type="PANTHER" id="PTHR20941">
    <property type="entry name" value="FOLATE SYNTHESIS PROTEINS"/>
    <property type="match status" value="1"/>
</dbReference>
<dbReference type="InterPro" id="IPR045031">
    <property type="entry name" value="DHP_synth-like"/>
</dbReference>
<dbReference type="InterPro" id="IPR006390">
    <property type="entry name" value="DHP_synth_dom"/>
</dbReference>
<evidence type="ECO:0000256" key="5">
    <source>
        <dbReference type="ARBA" id="ARBA00005051"/>
    </source>
</evidence>
<dbReference type="OMA" id="NIPHKLM"/>
<dbReference type="InterPro" id="IPR035907">
    <property type="entry name" value="Hppk_sf"/>
</dbReference>
<dbReference type="PROSITE" id="PS50972">
    <property type="entry name" value="PTERIN_BINDING"/>
    <property type="match status" value="1"/>
</dbReference>
<comment type="catalytic activity">
    <reaction evidence="2">
        <text>6-hydroxymethyl-7,8-dihydropterin + ATP = (7,8-dihydropterin-6-yl)methyl diphosphate + AMP + H(+)</text>
        <dbReference type="Rhea" id="RHEA:11412"/>
        <dbReference type="ChEBI" id="CHEBI:15378"/>
        <dbReference type="ChEBI" id="CHEBI:30616"/>
        <dbReference type="ChEBI" id="CHEBI:44841"/>
        <dbReference type="ChEBI" id="CHEBI:72950"/>
        <dbReference type="ChEBI" id="CHEBI:456215"/>
        <dbReference type="EC" id="2.7.6.3"/>
    </reaction>
</comment>
<dbReference type="InParanoid" id="D8QWP2"/>
<dbReference type="Pfam" id="PF01288">
    <property type="entry name" value="HPPK"/>
    <property type="match status" value="1"/>
</dbReference>
<evidence type="ECO:0000256" key="6">
    <source>
        <dbReference type="ARBA" id="ARBA00009951"/>
    </source>
</evidence>
<evidence type="ECO:0000256" key="14">
    <source>
        <dbReference type="ARBA" id="ARBA00023268"/>
    </source>
</evidence>
<dbReference type="NCBIfam" id="TIGR01496">
    <property type="entry name" value="DHPS"/>
    <property type="match status" value="1"/>
</dbReference>
<evidence type="ECO:0000313" key="17">
    <source>
        <dbReference type="Proteomes" id="UP000001514"/>
    </source>
</evidence>
<evidence type="ECO:0000256" key="10">
    <source>
        <dbReference type="ARBA" id="ARBA00022777"/>
    </source>
</evidence>
<keyword evidence="17" id="KW-1185">Reference proteome</keyword>
<dbReference type="UniPathway" id="UPA00077">
    <property type="reaction ID" value="UER00155"/>
</dbReference>
<comment type="similarity">
    <text evidence="6">In the C-terminal section; belongs to the DHPS family.</text>
</comment>
<evidence type="ECO:0000256" key="1">
    <source>
        <dbReference type="ARBA" id="ARBA00000012"/>
    </source>
</evidence>
<dbReference type="GO" id="GO:0005524">
    <property type="term" value="F:ATP binding"/>
    <property type="evidence" value="ECO:0007669"/>
    <property type="project" value="UniProtKB-KW"/>
</dbReference>
<keyword evidence="12" id="KW-0460">Magnesium</keyword>
<dbReference type="GO" id="GO:0046872">
    <property type="term" value="F:metal ion binding"/>
    <property type="evidence" value="ECO:0007669"/>
    <property type="project" value="UniProtKB-KW"/>
</dbReference>
<evidence type="ECO:0000256" key="4">
    <source>
        <dbReference type="ARBA" id="ARBA00004763"/>
    </source>
</evidence>
<comment type="cofactor">
    <cofactor evidence="3">
        <name>Mg(2+)</name>
        <dbReference type="ChEBI" id="CHEBI:18420"/>
    </cofactor>
</comment>
<comment type="pathway">
    <text evidence="5">Cofactor biosynthesis; tetrahydrofolate biosynthesis; 2-amino-4-hydroxy-6-hydroxymethyl-7,8-dihydropteridine diphosphate from 7,8-dihydroneopterin triphosphate: step 4/4.</text>
</comment>
<keyword evidence="7" id="KW-0808">Transferase</keyword>
<dbReference type="PROSITE" id="PS00794">
    <property type="entry name" value="HPPK"/>
    <property type="match status" value="1"/>
</dbReference>
<comment type="catalytic activity">
    <reaction evidence="1">
        <text>(7,8-dihydropterin-6-yl)methyl diphosphate + 4-aminobenzoate = 7,8-dihydropteroate + diphosphate</text>
        <dbReference type="Rhea" id="RHEA:19949"/>
        <dbReference type="ChEBI" id="CHEBI:17836"/>
        <dbReference type="ChEBI" id="CHEBI:17839"/>
        <dbReference type="ChEBI" id="CHEBI:33019"/>
        <dbReference type="ChEBI" id="CHEBI:72950"/>
        <dbReference type="EC" id="2.5.1.15"/>
    </reaction>
</comment>
<dbReference type="CDD" id="cd00739">
    <property type="entry name" value="DHPS"/>
    <property type="match status" value="1"/>
</dbReference>
<evidence type="ECO:0000256" key="13">
    <source>
        <dbReference type="ARBA" id="ARBA00022909"/>
    </source>
</evidence>
<dbReference type="GO" id="GO:0003848">
    <property type="term" value="F:2-amino-4-hydroxy-6-hydroxymethyldihydropteridine diphosphokinase activity"/>
    <property type="evidence" value="ECO:0007669"/>
    <property type="project" value="UniProtKB-EC"/>
</dbReference>
<keyword evidence="13" id="KW-0289">Folate biosynthesis</keyword>
<dbReference type="Proteomes" id="UP000001514">
    <property type="component" value="Unassembled WGS sequence"/>
</dbReference>
<dbReference type="GO" id="GO:0046656">
    <property type="term" value="P:folic acid biosynthetic process"/>
    <property type="evidence" value="ECO:0007669"/>
    <property type="project" value="UniProtKB-KW"/>
</dbReference>
<evidence type="ECO:0000256" key="9">
    <source>
        <dbReference type="ARBA" id="ARBA00022741"/>
    </source>
</evidence>
<accession>D8QWP2</accession>
<dbReference type="SUPFAM" id="SSF55083">
    <property type="entry name" value="6-hydroxymethyl-7,8-dihydropterin pyrophosphokinase, HPPK"/>
    <property type="match status" value="1"/>
</dbReference>
<organism evidence="17">
    <name type="scientific">Selaginella moellendorffii</name>
    <name type="common">Spikemoss</name>
    <dbReference type="NCBI Taxonomy" id="88036"/>
    <lineage>
        <taxon>Eukaryota</taxon>
        <taxon>Viridiplantae</taxon>
        <taxon>Streptophyta</taxon>
        <taxon>Embryophyta</taxon>
        <taxon>Tracheophyta</taxon>
        <taxon>Lycopodiopsida</taxon>
        <taxon>Selaginellales</taxon>
        <taxon>Selaginellaceae</taxon>
        <taxon>Selaginella</taxon>
    </lineage>
</organism>
<keyword evidence="11" id="KW-0067">ATP-binding</keyword>
<evidence type="ECO:0000256" key="7">
    <source>
        <dbReference type="ARBA" id="ARBA00022679"/>
    </source>
</evidence>
<dbReference type="InterPro" id="IPR000550">
    <property type="entry name" value="Hppk"/>
</dbReference>
<dbReference type="Gramene" id="EFJ35274">
    <property type="protein sequence ID" value="EFJ35274"/>
    <property type="gene ID" value="SELMODRAFT_80180"/>
</dbReference>
<dbReference type="Pfam" id="PF00809">
    <property type="entry name" value="Pterin_bind"/>
    <property type="match status" value="1"/>
</dbReference>
<dbReference type="PANTHER" id="PTHR20941:SF1">
    <property type="entry name" value="FOLIC ACID SYNTHESIS PROTEIN FOL1"/>
    <property type="match status" value="1"/>
</dbReference>
<dbReference type="SUPFAM" id="SSF51717">
    <property type="entry name" value="Dihydropteroate synthetase-like"/>
    <property type="match status" value="1"/>
</dbReference>
<dbReference type="OrthoDB" id="615426at2759"/>
<dbReference type="GO" id="GO:0004156">
    <property type="term" value="F:dihydropteroate synthase activity"/>
    <property type="evidence" value="ECO:0000318"/>
    <property type="project" value="GO_Central"/>
</dbReference>
<keyword evidence="10" id="KW-0418">Kinase</keyword>
<dbReference type="EMBL" id="GL377568">
    <property type="protein sequence ID" value="EFJ35274.1"/>
    <property type="molecule type" value="Genomic_DNA"/>
</dbReference>
<dbReference type="GO" id="GO:0046654">
    <property type="term" value="P:tetrahydrofolate biosynthetic process"/>
    <property type="evidence" value="ECO:0000318"/>
    <property type="project" value="GO_Central"/>
</dbReference>
<reference evidence="16 17" key="1">
    <citation type="journal article" date="2011" name="Science">
        <title>The Selaginella genome identifies genetic changes associated with the evolution of vascular plants.</title>
        <authorList>
            <person name="Banks J.A."/>
            <person name="Nishiyama T."/>
            <person name="Hasebe M."/>
            <person name="Bowman J.L."/>
            <person name="Gribskov M."/>
            <person name="dePamphilis C."/>
            <person name="Albert V.A."/>
            <person name="Aono N."/>
            <person name="Aoyama T."/>
            <person name="Ambrose B.A."/>
            <person name="Ashton N.W."/>
            <person name="Axtell M.J."/>
            <person name="Barker E."/>
            <person name="Barker M.S."/>
            <person name="Bennetzen J.L."/>
            <person name="Bonawitz N.D."/>
            <person name="Chapple C."/>
            <person name="Cheng C."/>
            <person name="Correa L.G."/>
            <person name="Dacre M."/>
            <person name="DeBarry J."/>
            <person name="Dreyer I."/>
            <person name="Elias M."/>
            <person name="Engstrom E.M."/>
            <person name="Estelle M."/>
            <person name="Feng L."/>
            <person name="Finet C."/>
            <person name="Floyd S.K."/>
            <person name="Frommer W.B."/>
            <person name="Fujita T."/>
            <person name="Gramzow L."/>
            <person name="Gutensohn M."/>
            <person name="Harholt J."/>
            <person name="Hattori M."/>
            <person name="Heyl A."/>
            <person name="Hirai T."/>
            <person name="Hiwatashi Y."/>
            <person name="Ishikawa M."/>
            <person name="Iwata M."/>
            <person name="Karol K.G."/>
            <person name="Koehler B."/>
            <person name="Kolukisaoglu U."/>
            <person name="Kubo M."/>
            <person name="Kurata T."/>
            <person name="Lalonde S."/>
            <person name="Li K."/>
            <person name="Li Y."/>
            <person name="Litt A."/>
            <person name="Lyons E."/>
            <person name="Manning G."/>
            <person name="Maruyama T."/>
            <person name="Michael T.P."/>
            <person name="Mikami K."/>
            <person name="Miyazaki S."/>
            <person name="Morinaga S."/>
            <person name="Murata T."/>
            <person name="Mueller-Roeber B."/>
            <person name="Nelson D.R."/>
            <person name="Obara M."/>
            <person name="Oguri Y."/>
            <person name="Olmstead R.G."/>
            <person name="Onodera N."/>
            <person name="Petersen B.L."/>
            <person name="Pils B."/>
            <person name="Prigge M."/>
            <person name="Rensing S.A."/>
            <person name="Riano-Pachon D.M."/>
            <person name="Roberts A.W."/>
            <person name="Sato Y."/>
            <person name="Scheller H.V."/>
            <person name="Schulz B."/>
            <person name="Schulz C."/>
            <person name="Shakirov E.V."/>
            <person name="Shibagaki N."/>
            <person name="Shinohara N."/>
            <person name="Shippen D.E."/>
            <person name="Soerensen I."/>
            <person name="Sotooka R."/>
            <person name="Sugimoto N."/>
            <person name="Sugita M."/>
            <person name="Sumikawa N."/>
            <person name="Tanurdzic M."/>
            <person name="Theissen G."/>
            <person name="Ulvskov P."/>
            <person name="Wakazuki S."/>
            <person name="Weng J.K."/>
            <person name="Willats W.W."/>
            <person name="Wipf D."/>
            <person name="Wolf P.G."/>
            <person name="Yang L."/>
            <person name="Zimmer A.D."/>
            <person name="Zhu Q."/>
            <person name="Mitros T."/>
            <person name="Hellsten U."/>
            <person name="Loque D."/>
            <person name="Otillar R."/>
            <person name="Salamov A."/>
            <person name="Schmutz J."/>
            <person name="Shapiro H."/>
            <person name="Lindquist E."/>
            <person name="Lucas S."/>
            <person name="Rokhsar D."/>
            <person name="Grigoriev I.V."/>
        </authorList>
    </citation>
    <scope>NUCLEOTIDE SEQUENCE [LARGE SCALE GENOMIC DNA]</scope>
</reference>
<proteinExistence type="inferred from homology"/>
<comment type="pathway">
    <text evidence="4">Cofactor biosynthesis; tetrahydrofolate biosynthesis; 7,8-dihydrofolate from 2-amino-4-hydroxy-6-hydroxymethyl-7,8-dihydropteridine diphosphate and 4-aminobenzoate: step 1/2.</text>
</comment>
<evidence type="ECO:0000256" key="12">
    <source>
        <dbReference type="ARBA" id="ARBA00022842"/>
    </source>
</evidence>
<dbReference type="HOGENOM" id="CLU_008023_2_1_1"/>
<dbReference type="KEGG" id="smo:SELMODRAFT_80180"/>
<dbReference type="PROSITE" id="PS00792">
    <property type="entry name" value="DHPS_1"/>
    <property type="match status" value="1"/>
</dbReference>
<dbReference type="Gene3D" id="3.30.70.560">
    <property type="entry name" value="7,8-Dihydro-6-hydroxymethylpterin-pyrophosphokinase HPPK"/>
    <property type="match status" value="1"/>
</dbReference>
<evidence type="ECO:0000256" key="2">
    <source>
        <dbReference type="ARBA" id="ARBA00000198"/>
    </source>
</evidence>
<dbReference type="NCBIfam" id="TIGR01498">
    <property type="entry name" value="folK"/>
    <property type="match status" value="1"/>
</dbReference>
<keyword evidence="8" id="KW-0479">Metal-binding</keyword>
<evidence type="ECO:0000256" key="11">
    <source>
        <dbReference type="ARBA" id="ARBA00022840"/>
    </source>
</evidence>
<evidence type="ECO:0000256" key="3">
    <source>
        <dbReference type="ARBA" id="ARBA00001946"/>
    </source>
</evidence>